<dbReference type="Pfam" id="PF19300">
    <property type="entry name" value="BPD_transp_1_N"/>
    <property type="match status" value="1"/>
</dbReference>
<reference evidence="9 10" key="1">
    <citation type="submission" date="2020-10" db="EMBL/GenBank/DDBJ databases">
        <title>Haloactinobacterium sp. RN3S43, a bacterium isolated from saline soil.</title>
        <authorList>
            <person name="Sun J.-Q."/>
        </authorList>
    </citation>
    <scope>NUCLEOTIDE SEQUENCE [LARGE SCALE GENOMIC DNA]</scope>
    <source>
        <strain evidence="9 10">RN3S43</strain>
    </source>
</reference>
<keyword evidence="10" id="KW-1185">Reference proteome</keyword>
<comment type="subcellular location">
    <subcellularLocation>
        <location evidence="1 7">Cell membrane</location>
        <topology evidence="1 7">Multi-pass membrane protein</topology>
    </subcellularLocation>
</comment>
<evidence type="ECO:0000313" key="9">
    <source>
        <dbReference type="EMBL" id="QOR72888.1"/>
    </source>
</evidence>
<evidence type="ECO:0000256" key="4">
    <source>
        <dbReference type="ARBA" id="ARBA00022692"/>
    </source>
</evidence>
<organism evidence="9 10">
    <name type="scientific">Ruania alkalisoli</name>
    <dbReference type="NCBI Taxonomy" id="2779775"/>
    <lineage>
        <taxon>Bacteria</taxon>
        <taxon>Bacillati</taxon>
        <taxon>Actinomycetota</taxon>
        <taxon>Actinomycetes</taxon>
        <taxon>Micrococcales</taxon>
        <taxon>Ruaniaceae</taxon>
        <taxon>Ruania</taxon>
    </lineage>
</organism>
<feature type="transmembrane region" description="Helical" evidence="7">
    <location>
        <begin position="165"/>
        <end position="184"/>
    </location>
</feature>
<keyword evidence="3" id="KW-1003">Cell membrane</keyword>
<dbReference type="InterPro" id="IPR045621">
    <property type="entry name" value="BPD_transp_1_N"/>
</dbReference>
<keyword evidence="4 7" id="KW-0812">Transmembrane</keyword>
<dbReference type="PROSITE" id="PS50928">
    <property type="entry name" value="ABC_TM1"/>
    <property type="match status" value="1"/>
</dbReference>
<dbReference type="GO" id="GO:0005886">
    <property type="term" value="C:plasma membrane"/>
    <property type="evidence" value="ECO:0007669"/>
    <property type="project" value="UniProtKB-SubCell"/>
</dbReference>
<dbReference type="SUPFAM" id="SSF161098">
    <property type="entry name" value="MetI-like"/>
    <property type="match status" value="1"/>
</dbReference>
<dbReference type="InterPro" id="IPR035906">
    <property type="entry name" value="MetI-like_sf"/>
</dbReference>
<feature type="transmembrane region" description="Helical" evidence="7">
    <location>
        <begin position="118"/>
        <end position="145"/>
    </location>
</feature>
<evidence type="ECO:0000256" key="7">
    <source>
        <dbReference type="RuleBase" id="RU363032"/>
    </source>
</evidence>
<dbReference type="GO" id="GO:0055085">
    <property type="term" value="P:transmembrane transport"/>
    <property type="evidence" value="ECO:0007669"/>
    <property type="project" value="InterPro"/>
</dbReference>
<feature type="domain" description="ABC transmembrane type-1" evidence="8">
    <location>
        <begin position="85"/>
        <end position="287"/>
    </location>
</feature>
<dbReference type="Proteomes" id="UP000593758">
    <property type="component" value="Chromosome"/>
</dbReference>
<evidence type="ECO:0000256" key="2">
    <source>
        <dbReference type="ARBA" id="ARBA00022448"/>
    </source>
</evidence>
<comment type="similarity">
    <text evidence="7">Belongs to the binding-protein-dependent transport system permease family.</text>
</comment>
<name>A0A7M1SZ82_9MICO</name>
<protein>
    <submittedName>
        <fullName evidence="9">ABC transporter permease</fullName>
    </submittedName>
</protein>
<dbReference type="EMBL" id="CP063169">
    <property type="protein sequence ID" value="QOR72888.1"/>
    <property type="molecule type" value="Genomic_DNA"/>
</dbReference>
<feature type="transmembrane region" description="Helical" evidence="7">
    <location>
        <begin position="223"/>
        <end position="248"/>
    </location>
</feature>
<evidence type="ECO:0000256" key="5">
    <source>
        <dbReference type="ARBA" id="ARBA00022989"/>
    </source>
</evidence>
<evidence type="ECO:0000259" key="8">
    <source>
        <dbReference type="PROSITE" id="PS50928"/>
    </source>
</evidence>
<accession>A0A7M1SZ82</accession>
<dbReference type="PANTHER" id="PTHR43163">
    <property type="entry name" value="DIPEPTIDE TRANSPORT SYSTEM PERMEASE PROTEIN DPPB-RELATED"/>
    <property type="match status" value="1"/>
</dbReference>
<sequence>MALVFVVLTVIFLAIHAVPGDPAYQLAGGDTGTTTEGIERIRRELGLDRPLHVQYGDYLAGFLQGDLGTSFVNGQPVLGSILQRLPATLELIGWGGLLSVGIGLPLGALAARRRGVDVLMSLGTSLALAVPVYVLGALLVLVFAVTLRVLPAGGFAEWSQPARHLQSLLLPVLTLSAAFGAIVARMTRASVAETLDRDWVRTAVALGVAPRTVFRRHVLRNSLMPVITVVGLEVGTFLGSSVIIERVFNYPGLSSLLVDGVTSRDYPVVQGVVIVVSVLFVLINMLVEICYGLLDPRVRLS</sequence>
<evidence type="ECO:0000256" key="3">
    <source>
        <dbReference type="ARBA" id="ARBA00022475"/>
    </source>
</evidence>
<feature type="transmembrane region" description="Helical" evidence="7">
    <location>
        <begin position="268"/>
        <end position="294"/>
    </location>
</feature>
<dbReference type="AlphaFoldDB" id="A0A7M1SZ82"/>
<evidence type="ECO:0000256" key="6">
    <source>
        <dbReference type="ARBA" id="ARBA00023136"/>
    </source>
</evidence>
<dbReference type="CDD" id="cd06261">
    <property type="entry name" value="TM_PBP2"/>
    <property type="match status" value="1"/>
</dbReference>
<dbReference type="Gene3D" id="1.10.3720.10">
    <property type="entry name" value="MetI-like"/>
    <property type="match status" value="1"/>
</dbReference>
<keyword evidence="2 7" id="KW-0813">Transport</keyword>
<gene>
    <name evidence="9" type="ORF">IM660_18720</name>
</gene>
<keyword evidence="5 7" id="KW-1133">Transmembrane helix</keyword>
<proteinExistence type="inferred from homology"/>
<dbReference type="Pfam" id="PF00528">
    <property type="entry name" value="BPD_transp_1"/>
    <property type="match status" value="1"/>
</dbReference>
<dbReference type="InterPro" id="IPR000515">
    <property type="entry name" value="MetI-like"/>
</dbReference>
<dbReference type="KEGG" id="halt:IM660_18720"/>
<feature type="transmembrane region" description="Helical" evidence="7">
    <location>
        <begin position="91"/>
        <end position="111"/>
    </location>
</feature>
<evidence type="ECO:0000256" key="1">
    <source>
        <dbReference type="ARBA" id="ARBA00004651"/>
    </source>
</evidence>
<keyword evidence="6 7" id="KW-0472">Membrane</keyword>
<evidence type="ECO:0000313" key="10">
    <source>
        <dbReference type="Proteomes" id="UP000593758"/>
    </source>
</evidence>
<dbReference type="PANTHER" id="PTHR43163:SF6">
    <property type="entry name" value="DIPEPTIDE TRANSPORT SYSTEM PERMEASE PROTEIN DPPB-RELATED"/>
    <property type="match status" value="1"/>
</dbReference>